<keyword evidence="1" id="KW-0812">Transmembrane</keyword>
<accession>A0ABQ5L0B0</accession>
<protein>
    <submittedName>
        <fullName evidence="2">Uncharacterized protein</fullName>
    </submittedName>
</protein>
<evidence type="ECO:0000256" key="1">
    <source>
        <dbReference type="SAM" id="Phobius"/>
    </source>
</evidence>
<feature type="non-terminal residue" evidence="2">
    <location>
        <position position="1"/>
    </location>
</feature>
<keyword evidence="1" id="KW-1133">Transmembrane helix</keyword>
<sequence length="91" mass="10607">QRNIDEAESPTRAFLRDIKQWPSTLEGDKDSRHSQYVSLSPSFLSLFFLLFRFLVFNCDDDWLLHFTSDLLTDSYTPSEKLLRTKVSNSAT</sequence>
<dbReference type="Proteomes" id="UP001057375">
    <property type="component" value="Unassembled WGS sequence"/>
</dbReference>
<gene>
    <name evidence="2" type="ORF">ADUPG1_003729</name>
</gene>
<evidence type="ECO:0000313" key="3">
    <source>
        <dbReference type="Proteomes" id="UP001057375"/>
    </source>
</evidence>
<name>A0ABQ5L0B0_9EUKA</name>
<comment type="caution">
    <text evidence="2">The sequence shown here is derived from an EMBL/GenBank/DDBJ whole genome shotgun (WGS) entry which is preliminary data.</text>
</comment>
<keyword evidence="3" id="KW-1185">Reference proteome</keyword>
<proteinExistence type="predicted"/>
<reference evidence="2" key="1">
    <citation type="submission" date="2022-03" db="EMBL/GenBank/DDBJ databases">
        <title>Draft genome sequence of Aduncisulcus paluster, a free-living microaerophilic Fornicata.</title>
        <authorList>
            <person name="Yuyama I."/>
            <person name="Kume K."/>
            <person name="Tamura T."/>
            <person name="Inagaki Y."/>
            <person name="Hashimoto T."/>
        </authorList>
    </citation>
    <scope>NUCLEOTIDE SEQUENCE</scope>
    <source>
        <strain evidence="2">NY0171</strain>
    </source>
</reference>
<organism evidence="2 3">
    <name type="scientific">Aduncisulcus paluster</name>
    <dbReference type="NCBI Taxonomy" id="2918883"/>
    <lineage>
        <taxon>Eukaryota</taxon>
        <taxon>Metamonada</taxon>
        <taxon>Carpediemonas-like organisms</taxon>
        <taxon>Aduncisulcus</taxon>
    </lineage>
</organism>
<dbReference type="EMBL" id="BQXS01005225">
    <property type="protein sequence ID" value="GKT37791.1"/>
    <property type="molecule type" value="Genomic_DNA"/>
</dbReference>
<keyword evidence="1" id="KW-0472">Membrane</keyword>
<feature type="transmembrane region" description="Helical" evidence="1">
    <location>
        <begin position="36"/>
        <end position="55"/>
    </location>
</feature>
<evidence type="ECO:0000313" key="2">
    <source>
        <dbReference type="EMBL" id="GKT37791.1"/>
    </source>
</evidence>